<feature type="region of interest" description="Disordered" evidence="1">
    <location>
        <begin position="1"/>
        <end position="20"/>
    </location>
</feature>
<evidence type="ECO:0000313" key="2">
    <source>
        <dbReference type="EMBL" id="CAA9308690.1"/>
    </source>
</evidence>
<protein>
    <submittedName>
        <fullName evidence="2">Uncharacterized protein</fullName>
    </submittedName>
</protein>
<accession>A0A6J4KL59</accession>
<sequence>GRPVAAHAHDDDAVEGGVGAPVAAAVEPAPLDLAARRRDRAGAAQLGERGLRADALRVVADEQQHLGRRAGPHPVRLDQRGRARACQPFQVDVVGLDLLVERQPAPGERAQAGHGRSGGRGERPGPR</sequence>
<organism evidence="2">
    <name type="scientific">uncultured Gemmatimonadaceae bacterium</name>
    <dbReference type="NCBI Taxonomy" id="246130"/>
    <lineage>
        <taxon>Bacteria</taxon>
        <taxon>Pseudomonadati</taxon>
        <taxon>Gemmatimonadota</taxon>
        <taxon>Gemmatimonadia</taxon>
        <taxon>Gemmatimonadales</taxon>
        <taxon>Gemmatimonadaceae</taxon>
        <taxon>environmental samples</taxon>
    </lineage>
</organism>
<dbReference type="EMBL" id="CADCTX010000246">
    <property type="protein sequence ID" value="CAA9308690.1"/>
    <property type="molecule type" value="Genomic_DNA"/>
</dbReference>
<feature type="region of interest" description="Disordered" evidence="1">
    <location>
        <begin position="102"/>
        <end position="127"/>
    </location>
</feature>
<evidence type="ECO:0000256" key="1">
    <source>
        <dbReference type="SAM" id="MobiDB-lite"/>
    </source>
</evidence>
<proteinExistence type="predicted"/>
<feature type="non-terminal residue" evidence="2">
    <location>
        <position position="127"/>
    </location>
</feature>
<feature type="non-terminal residue" evidence="2">
    <location>
        <position position="1"/>
    </location>
</feature>
<gene>
    <name evidence="2" type="ORF">AVDCRST_MAG40-837</name>
</gene>
<reference evidence="2" key="1">
    <citation type="submission" date="2020-02" db="EMBL/GenBank/DDBJ databases">
        <authorList>
            <person name="Meier V. D."/>
        </authorList>
    </citation>
    <scope>NUCLEOTIDE SEQUENCE</scope>
    <source>
        <strain evidence="2">AVDCRST_MAG40</strain>
    </source>
</reference>
<name>A0A6J4KL59_9BACT</name>
<dbReference type="AlphaFoldDB" id="A0A6J4KL59"/>